<comment type="caution">
    <text evidence="2">The sequence shown here is derived from an EMBL/GenBank/DDBJ whole genome shotgun (WGS) entry which is preliminary data.</text>
</comment>
<gene>
    <name evidence="2" type="ORF">IDH44_07280</name>
</gene>
<dbReference type="InterPro" id="IPR016181">
    <property type="entry name" value="Acyl_CoA_acyltransferase"/>
</dbReference>
<keyword evidence="3" id="KW-1185">Reference proteome</keyword>
<dbReference type="AlphaFoldDB" id="A0A927BRK4"/>
<dbReference type="InterPro" id="IPR000182">
    <property type="entry name" value="GNAT_dom"/>
</dbReference>
<evidence type="ECO:0000259" key="1">
    <source>
        <dbReference type="PROSITE" id="PS51186"/>
    </source>
</evidence>
<evidence type="ECO:0000313" key="2">
    <source>
        <dbReference type="EMBL" id="MBD2844987.1"/>
    </source>
</evidence>
<dbReference type="EMBL" id="JACXIZ010000013">
    <property type="protein sequence ID" value="MBD2844987.1"/>
    <property type="molecule type" value="Genomic_DNA"/>
</dbReference>
<feature type="domain" description="N-acetyltransferase" evidence="1">
    <location>
        <begin position="28"/>
        <end position="181"/>
    </location>
</feature>
<dbReference type="Proteomes" id="UP000621560">
    <property type="component" value="Unassembled WGS sequence"/>
</dbReference>
<evidence type="ECO:0000313" key="3">
    <source>
        <dbReference type="Proteomes" id="UP000621560"/>
    </source>
</evidence>
<dbReference type="Pfam" id="PF00583">
    <property type="entry name" value="Acetyltransf_1"/>
    <property type="match status" value="1"/>
</dbReference>
<sequence>MISIHHNGYQIRLIDAGPEDKLVFRNLIQLYQYDMSEFKGADPDRHGLFDYSDLDHYWTRHGREAEGRQAILIKIDEAVAGFAFLNNLALSVPRDDTTRHLAEFFIMRRWRRRHLGKVIVKELFDTYPGVWEVREERENRNAQLFWRNVIQEYTGGGFKEQEFDEHAWKGPVQSFDNRGRL</sequence>
<name>A0A927BRK4_9BACL</name>
<proteinExistence type="predicted"/>
<dbReference type="SUPFAM" id="SSF55729">
    <property type="entry name" value="Acyl-CoA N-acyltransferases (Nat)"/>
    <property type="match status" value="1"/>
</dbReference>
<organism evidence="2 3">
    <name type="scientific">Paenibacillus sabuli</name>
    <dbReference type="NCBI Taxonomy" id="2772509"/>
    <lineage>
        <taxon>Bacteria</taxon>
        <taxon>Bacillati</taxon>
        <taxon>Bacillota</taxon>
        <taxon>Bacilli</taxon>
        <taxon>Bacillales</taxon>
        <taxon>Paenibacillaceae</taxon>
        <taxon>Paenibacillus</taxon>
    </lineage>
</organism>
<reference evidence="2" key="1">
    <citation type="submission" date="2020-09" db="EMBL/GenBank/DDBJ databases">
        <title>A novel bacterium of genus Paenibacillus, isolated from South China Sea.</title>
        <authorList>
            <person name="Huang H."/>
            <person name="Mo K."/>
            <person name="Hu Y."/>
        </authorList>
    </citation>
    <scope>NUCLEOTIDE SEQUENCE</scope>
    <source>
        <strain evidence="2">IB182496</strain>
    </source>
</reference>
<protein>
    <submittedName>
        <fullName evidence="2">Acetyltransferase</fullName>
    </submittedName>
</protein>
<dbReference type="Gene3D" id="3.40.630.30">
    <property type="match status" value="1"/>
</dbReference>
<accession>A0A927BRK4</accession>
<dbReference type="GO" id="GO:0016747">
    <property type="term" value="F:acyltransferase activity, transferring groups other than amino-acyl groups"/>
    <property type="evidence" value="ECO:0007669"/>
    <property type="project" value="InterPro"/>
</dbReference>
<dbReference type="PROSITE" id="PS51186">
    <property type="entry name" value="GNAT"/>
    <property type="match status" value="1"/>
</dbReference>
<dbReference type="RefSeq" id="WP_190916154.1">
    <property type="nucleotide sequence ID" value="NZ_JACXIZ010000013.1"/>
</dbReference>